<evidence type="ECO:0000313" key="1">
    <source>
        <dbReference type="EMBL" id="ELU38321.1"/>
    </source>
</evidence>
<proteinExistence type="predicted"/>
<reference evidence="1 2" key="1">
    <citation type="journal article" date="2013" name="Nat. Commun.">
        <title>The evolution and pathogenic mechanisms of the rice sheath blight pathogen.</title>
        <authorList>
            <person name="Zheng A."/>
            <person name="Lin R."/>
            <person name="Xu L."/>
            <person name="Qin P."/>
            <person name="Tang C."/>
            <person name="Ai P."/>
            <person name="Zhang D."/>
            <person name="Liu Y."/>
            <person name="Sun Z."/>
            <person name="Feng H."/>
            <person name="Wang Y."/>
            <person name="Chen Y."/>
            <person name="Liang X."/>
            <person name="Fu R."/>
            <person name="Li Q."/>
            <person name="Zhang J."/>
            <person name="Yu X."/>
            <person name="Xie Z."/>
            <person name="Ding L."/>
            <person name="Guan P."/>
            <person name="Tang J."/>
            <person name="Liang Y."/>
            <person name="Wang S."/>
            <person name="Deng Q."/>
            <person name="Li S."/>
            <person name="Zhu J."/>
            <person name="Wang L."/>
            <person name="Liu H."/>
            <person name="Li P."/>
        </authorList>
    </citation>
    <scope>NUCLEOTIDE SEQUENCE [LARGE SCALE GENOMIC DNA]</scope>
    <source>
        <strain evidence="2">AG-1 IA</strain>
    </source>
</reference>
<dbReference type="EMBL" id="AFRT01002195">
    <property type="protein sequence ID" value="ELU38321.1"/>
    <property type="molecule type" value="Genomic_DNA"/>
</dbReference>
<dbReference type="OMA" id="NDWIRRF"/>
<dbReference type="STRING" id="983506.L8WJG8"/>
<dbReference type="Gene3D" id="3.80.10.10">
    <property type="entry name" value="Ribonuclease Inhibitor"/>
    <property type="match status" value="1"/>
</dbReference>
<evidence type="ECO:0008006" key="3">
    <source>
        <dbReference type="Google" id="ProtNLM"/>
    </source>
</evidence>
<gene>
    <name evidence="1" type="ORF">AG1IA_07646</name>
</gene>
<name>L8WJG8_THACA</name>
<dbReference type="Proteomes" id="UP000011668">
    <property type="component" value="Unassembled WGS sequence"/>
</dbReference>
<evidence type="ECO:0000313" key="2">
    <source>
        <dbReference type="Proteomes" id="UP000011668"/>
    </source>
</evidence>
<organism evidence="1 2">
    <name type="scientific">Thanatephorus cucumeris (strain AG1-IA)</name>
    <name type="common">Rice sheath blight fungus</name>
    <name type="synonym">Rhizoctonia solani</name>
    <dbReference type="NCBI Taxonomy" id="983506"/>
    <lineage>
        <taxon>Eukaryota</taxon>
        <taxon>Fungi</taxon>
        <taxon>Dikarya</taxon>
        <taxon>Basidiomycota</taxon>
        <taxon>Agaricomycotina</taxon>
        <taxon>Agaricomycetes</taxon>
        <taxon>Cantharellales</taxon>
        <taxon>Ceratobasidiaceae</taxon>
        <taxon>Rhizoctonia</taxon>
        <taxon>Rhizoctonia solani AG-1</taxon>
    </lineage>
</organism>
<sequence>MYSRYEVAHLAQCCLVNKTWSSYARVRLYEWIQVYTWHKGAKKRVWTILETLGNAPHLAFHVKVLQLRDFPTHLSFDERHHIINLATQAISNCLNLRSCSWTRDGSLSTRMIQELASLNSLKELEINAKPGAFGAWVPEDLLGFRNLQSLTLIMPARSVVELLPAWCRENKDTLESLVIICKSAPYPNDDILQNMLPSLQNIRRLHLAGCIKVTEQSVGNILADNCRIQSLALETCSPRFNMGLFASDCEAQKRLRFLTSISLTVPTSGGADQRRRWFRSIILLLKHSPLESFQLYAGGGTDEFISYEGVDHEAIKELIDLHASTLRRIGIQRLIVPLDSMAYACEKCSQLEEIFATLCGVGRDALAQALVAGKRLRNVHLTLMTDVAGEMRPLHLLTAQEICQHIARNCGDSLQLIGSQTRVWQVGRLCDQELFYRADCQDTRTLQRGADSGAVLDDESLKWHMAHLTIAAVSIELRFGPIRWT</sequence>
<dbReference type="InterPro" id="IPR032675">
    <property type="entry name" value="LRR_dom_sf"/>
</dbReference>
<protein>
    <recommendedName>
        <fullName evidence="3">F-box domain-containing protein</fullName>
    </recommendedName>
</protein>
<comment type="caution">
    <text evidence="1">The sequence shown here is derived from an EMBL/GenBank/DDBJ whole genome shotgun (WGS) entry which is preliminary data.</text>
</comment>
<keyword evidence="2" id="KW-1185">Reference proteome</keyword>
<dbReference type="AlphaFoldDB" id="L8WJG8"/>
<accession>L8WJG8</accession>
<dbReference type="HOGENOM" id="CLU_017901_0_0_1"/>
<dbReference type="SUPFAM" id="SSF52047">
    <property type="entry name" value="RNI-like"/>
    <property type="match status" value="1"/>
</dbReference>
<dbReference type="OrthoDB" id="2585512at2759"/>